<dbReference type="PANTHER" id="PTHR22767:SF2">
    <property type="entry name" value="N(ALPHA)-ACETYLTRANSFERASE 15_16, ISOFORM A"/>
    <property type="match status" value="1"/>
</dbReference>
<dbReference type="PROSITE" id="PS50293">
    <property type="entry name" value="TPR_REGION"/>
    <property type="match status" value="1"/>
</dbReference>
<dbReference type="AlphaFoldDB" id="A0A2U1JDY8"/>
<keyword evidence="2 3" id="KW-0802">TPR repeat</keyword>
<dbReference type="GO" id="GO:0005737">
    <property type="term" value="C:cytoplasm"/>
    <property type="evidence" value="ECO:0007669"/>
    <property type="project" value="TreeGrafter"/>
</dbReference>
<keyword evidence="6" id="KW-1185">Reference proteome</keyword>
<evidence type="ECO:0000256" key="1">
    <source>
        <dbReference type="ARBA" id="ARBA00022737"/>
    </source>
</evidence>
<dbReference type="PANTHER" id="PTHR22767">
    <property type="entry name" value="N-TERMINAL ACETYLTRANSFERASE-RELATED"/>
    <property type="match status" value="1"/>
</dbReference>
<sequence length="888" mass="101669">MSSNPLKELPHKGQTQFKAALKLFEIRDYKKGLKAADQILKKTPNHGESMALKGLFLFNLGKKEEGYTWVKDGLKQNFLSPISWHIYGLVYRADRKYEDAIRCYQQALKRDPDNMQILRDLSLLQTQTRNYSDLVQTRELLLKESRPAIIFWLGLAVAYHLNKQYQQAIDTIDKHFDPSSLDSNSPISQSEILSYKASLLSLNGNHQLALEFLESNSAKILDTMSLEYQKANLYLNLDNKKEAMLCFSKLLSTNSDSIDYIVGYLQSVSSNFDPTYIKAITSKSHQQTKPLQEHDSDEILSTLIDLKKQYPESNVLQILPLSFATGSQFETLSSEYLEKQIRKGVPSLFASLKHFYTNTSLKSDQTPKYLILGKIAENFSQSLKETKKFPNSSLVEDNEAYIWAEYFYTQHLDRCGNSEEALDRLEKIIEMNTSIVELGLFKAKLTKHLGDFAGAQDLMNTTRNIELNDRFLNTKTVKYMLRNDEIKSAEETILLFVRKDATNRLQELVDMQVNWYMLERGKAHFRKRKYGRALVCFGNVIQAFEDFYDDQLDFHSYCLRKSTIHAYIDMTQWEDNLYSSSQIYQEAVCEYIQSLLALHDRAKNKQQAIENPHVEKPSSKSKPSNLQQTSQTTTQPQITGEDEASNSMKFVNSTNPLDFSSSILNTLNKFKVHTLKLDMARFEVYIRKPGSLSSALDALIDGCEKGVKPIIVVNYIRLLKAIEDESVNNPEIKSSIKVNDLVEIIKNYYGTKIDFNLSECEILDQLSKIEDSNGVSNSLDAAYGFECLFYTGKKPSYDNLLSACDILLRIFNKTSEGEFNDRIPYGKPSIKIILRGKEIFSRLVSILSSSKKNTKTGDVDNELAITLQSKYESFLEHAKMLYPRSTCF</sequence>
<organism evidence="5 6">
    <name type="scientific">Smittium angustum</name>
    <dbReference type="NCBI Taxonomy" id="133377"/>
    <lineage>
        <taxon>Eukaryota</taxon>
        <taxon>Fungi</taxon>
        <taxon>Fungi incertae sedis</taxon>
        <taxon>Zoopagomycota</taxon>
        <taxon>Kickxellomycotina</taxon>
        <taxon>Harpellomycetes</taxon>
        <taxon>Harpellales</taxon>
        <taxon>Legeriomycetaceae</taxon>
        <taxon>Smittium</taxon>
    </lineage>
</organism>
<dbReference type="Pfam" id="PF07719">
    <property type="entry name" value="TPR_2"/>
    <property type="match status" value="1"/>
</dbReference>
<dbReference type="Gene3D" id="1.25.40.1010">
    <property type="match status" value="1"/>
</dbReference>
<accession>A0A2U1JDY8</accession>
<protein>
    <submittedName>
        <fullName evidence="5">Uncharacterized protein</fullName>
    </submittedName>
</protein>
<dbReference type="EMBL" id="MBFU01000026">
    <property type="protein sequence ID" value="PWA03183.1"/>
    <property type="molecule type" value="Genomic_DNA"/>
</dbReference>
<dbReference type="InterPro" id="IPR019734">
    <property type="entry name" value="TPR_rpt"/>
</dbReference>
<proteinExistence type="predicted"/>
<dbReference type="InterPro" id="IPR013105">
    <property type="entry name" value="TPR_2"/>
</dbReference>
<dbReference type="Proteomes" id="UP000245591">
    <property type="component" value="Unassembled WGS sequence"/>
</dbReference>
<reference evidence="5 6" key="1">
    <citation type="journal article" date="2018" name="MBio">
        <title>Comparative Genomics Reveals the Core Gene Toolbox for the Fungus-Insect Symbiosis.</title>
        <authorList>
            <person name="Wang Y."/>
            <person name="Stata M."/>
            <person name="Wang W."/>
            <person name="Stajich J.E."/>
            <person name="White M.M."/>
            <person name="Moncalvo J.M."/>
        </authorList>
    </citation>
    <scope>NUCLEOTIDE SEQUENCE [LARGE SCALE GENOMIC DNA]</scope>
    <source>
        <strain evidence="5 6">AUS-126-30</strain>
    </source>
</reference>
<gene>
    <name evidence="5" type="ORF">BB558_000652</name>
</gene>
<dbReference type="PIRSF" id="PIRSF000422">
    <property type="entry name" value="N-terminal-AcTrfase-A_aux_su"/>
    <property type="match status" value="1"/>
</dbReference>
<dbReference type="PROSITE" id="PS50005">
    <property type="entry name" value="TPR"/>
    <property type="match status" value="1"/>
</dbReference>
<dbReference type="InterPro" id="IPR011990">
    <property type="entry name" value="TPR-like_helical_dom_sf"/>
</dbReference>
<evidence type="ECO:0000313" key="6">
    <source>
        <dbReference type="Proteomes" id="UP000245591"/>
    </source>
</evidence>
<feature type="compositionally biased region" description="Low complexity" evidence="4">
    <location>
        <begin position="627"/>
        <end position="639"/>
    </location>
</feature>
<dbReference type="InterPro" id="IPR021183">
    <property type="entry name" value="NatA_aux_su"/>
</dbReference>
<dbReference type="SMART" id="SM00028">
    <property type="entry name" value="TPR"/>
    <property type="match status" value="5"/>
</dbReference>
<feature type="repeat" description="TPR" evidence="3">
    <location>
        <begin position="81"/>
        <end position="114"/>
    </location>
</feature>
<dbReference type="Pfam" id="PF12569">
    <property type="entry name" value="NatA_aux_su"/>
    <property type="match status" value="1"/>
</dbReference>
<evidence type="ECO:0000256" key="2">
    <source>
        <dbReference type="ARBA" id="ARBA00022803"/>
    </source>
</evidence>
<evidence type="ECO:0000313" key="5">
    <source>
        <dbReference type="EMBL" id="PWA03183.1"/>
    </source>
</evidence>
<evidence type="ECO:0000256" key="4">
    <source>
        <dbReference type="SAM" id="MobiDB-lite"/>
    </source>
</evidence>
<keyword evidence="1" id="KW-0677">Repeat</keyword>
<dbReference type="Gene3D" id="1.25.40.1040">
    <property type="match status" value="1"/>
</dbReference>
<name>A0A2U1JDY8_SMIAN</name>
<comment type="caution">
    <text evidence="5">The sequence shown here is derived from an EMBL/GenBank/DDBJ whole genome shotgun (WGS) entry which is preliminary data.</text>
</comment>
<dbReference type="SUPFAM" id="SSF48452">
    <property type="entry name" value="TPR-like"/>
    <property type="match status" value="2"/>
</dbReference>
<evidence type="ECO:0000256" key="3">
    <source>
        <dbReference type="PROSITE-ProRule" id="PRU00339"/>
    </source>
</evidence>
<feature type="region of interest" description="Disordered" evidence="4">
    <location>
        <begin position="610"/>
        <end position="641"/>
    </location>
</feature>